<keyword evidence="1" id="KW-0732">Signal</keyword>
<evidence type="ECO:0000313" key="2">
    <source>
        <dbReference type="EMBL" id="KAH9383316.1"/>
    </source>
</evidence>
<name>A0A9J6H7U3_HAELO</name>
<comment type="caution">
    <text evidence="2">The sequence shown here is derived from an EMBL/GenBank/DDBJ whole genome shotgun (WGS) entry which is preliminary data.</text>
</comment>
<sequence>MPHHAFCALFTALVLPVLKYCSTIWSPHQIDLQKRLESVQRKASKTALHIMDRTTKLPYEERLQTLRWSRLDGRRLFSRRVLLYKFLHSDCPIPEGYLRRSRRDPLRLEQRLASTTSASYSLFIQAPELWNSLPVGARRAQSVGEFKDLVWYRDV</sequence>
<dbReference type="Proteomes" id="UP000821853">
    <property type="component" value="Unassembled WGS sequence"/>
</dbReference>
<evidence type="ECO:0000313" key="3">
    <source>
        <dbReference type="Proteomes" id="UP000821853"/>
    </source>
</evidence>
<protein>
    <submittedName>
        <fullName evidence="2">Uncharacterized protein</fullName>
    </submittedName>
</protein>
<dbReference type="AlphaFoldDB" id="A0A9J6H7U3"/>
<dbReference type="OrthoDB" id="6378258at2759"/>
<dbReference type="EMBL" id="JABSTR010001040">
    <property type="protein sequence ID" value="KAH9383316.1"/>
    <property type="molecule type" value="Genomic_DNA"/>
</dbReference>
<dbReference type="VEuPathDB" id="VectorBase:HLOH_057756"/>
<feature type="signal peptide" evidence="1">
    <location>
        <begin position="1"/>
        <end position="21"/>
    </location>
</feature>
<keyword evidence="3" id="KW-1185">Reference proteome</keyword>
<dbReference type="OMA" id="SIREWND"/>
<evidence type="ECO:0000256" key="1">
    <source>
        <dbReference type="SAM" id="SignalP"/>
    </source>
</evidence>
<accession>A0A9J6H7U3</accession>
<reference evidence="2 3" key="1">
    <citation type="journal article" date="2020" name="Cell">
        <title>Large-Scale Comparative Analyses of Tick Genomes Elucidate Their Genetic Diversity and Vector Capacities.</title>
        <authorList>
            <consortium name="Tick Genome and Microbiome Consortium (TIGMIC)"/>
            <person name="Jia N."/>
            <person name="Wang J."/>
            <person name="Shi W."/>
            <person name="Du L."/>
            <person name="Sun Y."/>
            <person name="Zhan W."/>
            <person name="Jiang J.F."/>
            <person name="Wang Q."/>
            <person name="Zhang B."/>
            <person name="Ji P."/>
            <person name="Bell-Sakyi L."/>
            <person name="Cui X.M."/>
            <person name="Yuan T.T."/>
            <person name="Jiang B.G."/>
            <person name="Yang W.F."/>
            <person name="Lam T.T."/>
            <person name="Chang Q.C."/>
            <person name="Ding S.J."/>
            <person name="Wang X.J."/>
            <person name="Zhu J.G."/>
            <person name="Ruan X.D."/>
            <person name="Zhao L."/>
            <person name="Wei J.T."/>
            <person name="Ye R.Z."/>
            <person name="Que T.C."/>
            <person name="Du C.H."/>
            <person name="Zhou Y.H."/>
            <person name="Cheng J.X."/>
            <person name="Dai P.F."/>
            <person name="Guo W.B."/>
            <person name="Han X.H."/>
            <person name="Huang E.J."/>
            <person name="Li L.F."/>
            <person name="Wei W."/>
            <person name="Gao Y.C."/>
            <person name="Liu J.Z."/>
            <person name="Shao H.Z."/>
            <person name="Wang X."/>
            <person name="Wang C.C."/>
            <person name="Yang T.C."/>
            <person name="Huo Q.B."/>
            <person name="Li W."/>
            <person name="Chen H.Y."/>
            <person name="Chen S.E."/>
            <person name="Zhou L.G."/>
            <person name="Ni X.B."/>
            <person name="Tian J.H."/>
            <person name="Sheng Y."/>
            <person name="Liu T."/>
            <person name="Pan Y.S."/>
            <person name="Xia L.Y."/>
            <person name="Li J."/>
            <person name="Zhao F."/>
            <person name="Cao W.C."/>
        </authorList>
    </citation>
    <scope>NUCLEOTIDE SEQUENCE [LARGE SCALE GENOMIC DNA]</scope>
    <source>
        <strain evidence="2">HaeL-2018</strain>
    </source>
</reference>
<gene>
    <name evidence="2" type="ORF">HPB48_024436</name>
</gene>
<organism evidence="2 3">
    <name type="scientific">Haemaphysalis longicornis</name>
    <name type="common">Bush tick</name>
    <dbReference type="NCBI Taxonomy" id="44386"/>
    <lineage>
        <taxon>Eukaryota</taxon>
        <taxon>Metazoa</taxon>
        <taxon>Ecdysozoa</taxon>
        <taxon>Arthropoda</taxon>
        <taxon>Chelicerata</taxon>
        <taxon>Arachnida</taxon>
        <taxon>Acari</taxon>
        <taxon>Parasitiformes</taxon>
        <taxon>Ixodida</taxon>
        <taxon>Ixodoidea</taxon>
        <taxon>Ixodidae</taxon>
        <taxon>Haemaphysalinae</taxon>
        <taxon>Haemaphysalis</taxon>
    </lineage>
</organism>
<feature type="chain" id="PRO_5039908244" evidence="1">
    <location>
        <begin position="22"/>
        <end position="155"/>
    </location>
</feature>
<proteinExistence type="predicted"/>